<accession>A0A3S7UTJ8</accession>
<reference evidence="1" key="1">
    <citation type="journal article" date="2018" name="Front. Microbiol.">
        <title>Identification and Characterization of New Resistance-Conferring SGI1s (Salmonella Genomic Island 1) in Proteus mirabilis.</title>
        <authorList>
            <person name="Bie L."/>
            <person name="Fang M."/>
            <person name="Li Z."/>
            <person name="Wang M."/>
            <person name="Xu H."/>
        </authorList>
    </citation>
    <scope>NUCLEOTIDE SEQUENCE</scope>
    <source>
        <strain evidence="1">JN40</strain>
    </source>
</reference>
<name>A0A3S7UTJ8_PROMI</name>
<keyword evidence="1" id="KW-0238">DNA-binding</keyword>
<dbReference type="EMBL" id="MF576128">
    <property type="protein sequence ID" value="AYM48752.1"/>
    <property type="molecule type" value="Genomic_DNA"/>
</dbReference>
<evidence type="ECO:0000313" key="1">
    <source>
        <dbReference type="EMBL" id="AYM48752.1"/>
    </source>
</evidence>
<dbReference type="GO" id="GO:0003677">
    <property type="term" value="F:DNA binding"/>
    <property type="evidence" value="ECO:0007669"/>
    <property type="project" value="UniProtKB-KW"/>
</dbReference>
<organism evidence="1">
    <name type="scientific">Proteus mirabilis</name>
    <dbReference type="NCBI Taxonomy" id="584"/>
    <lineage>
        <taxon>Bacteria</taxon>
        <taxon>Pseudomonadati</taxon>
        <taxon>Pseudomonadota</taxon>
        <taxon>Gammaproteobacteria</taxon>
        <taxon>Enterobacterales</taxon>
        <taxon>Morganellaceae</taxon>
        <taxon>Proteus</taxon>
    </lineage>
</organism>
<proteinExistence type="predicted"/>
<dbReference type="AlphaFoldDB" id="A0A3S7UTJ8"/>
<sequence length="345" mass="39835">MPHNRRINMAKDLTESLHDRQNILNNRYALQKAEQHLALGGVQFDGETVFTKQQVIELFDISDATVERYLSSHGDELKANGYTLLRGTKLKKFKEIAVGTLISEGTKTTVLGIFTFRAILNLGMLLTDSERAKELRSRVLDIVIDVLAERAGGHTKFINQRDQDYLMAAFQEENYRKQFTDALDKYVDGNKWKYGRFTNLIYQSIFHENAAEYKKILKLAEKDKIRETMYSEVLTLIASFESGIAHELERQSINLGRPLTQKEAELLFASFEQHPLFRPLITDARTKMASRDLCFRDALHEKLEAYIKSVPEADFERFLGEKSKSLEEQLSDPETLDVFKRLKDR</sequence>
<protein>
    <submittedName>
        <fullName evidence="1">DNA-binding protein</fullName>
    </submittedName>
</protein>